<organism evidence="2 3">
    <name type="scientific">Glycocaulis alkaliphilus</name>
    <dbReference type="NCBI Taxonomy" id="1434191"/>
    <lineage>
        <taxon>Bacteria</taxon>
        <taxon>Pseudomonadati</taxon>
        <taxon>Pseudomonadota</taxon>
        <taxon>Alphaproteobacteria</taxon>
        <taxon>Maricaulales</taxon>
        <taxon>Maricaulaceae</taxon>
        <taxon>Glycocaulis</taxon>
    </lineage>
</organism>
<dbReference type="Proteomes" id="UP000286954">
    <property type="component" value="Chromosome"/>
</dbReference>
<name>A0A3T0E9T9_9PROT</name>
<proteinExistence type="predicted"/>
<gene>
    <name evidence="2" type="ORF">X907_1572</name>
</gene>
<evidence type="ECO:0008006" key="4">
    <source>
        <dbReference type="Google" id="ProtNLM"/>
    </source>
</evidence>
<dbReference type="InterPro" id="IPR036390">
    <property type="entry name" value="WH_DNA-bd_sf"/>
</dbReference>
<dbReference type="EMBL" id="CP018911">
    <property type="protein sequence ID" value="AZU04104.1"/>
    <property type="molecule type" value="Genomic_DNA"/>
</dbReference>
<evidence type="ECO:0000313" key="2">
    <source>
        <dbReference type="EMBL" id="AZU04104.1"/>
    </source>
</evidence>
<evidence type="ECO:0000256" key="1">
    <source>
        <dbReference type="SAM" id="MobiDB-lite"/>
    </source>
</evidence>
<dbReference type="Gene3D" id="1.10.10.10">
    <property type="entry name" value="Winged helix-like DNA-binding domain superfamily/Winged helix DNA-binding domain"/>
    <property type="match status" value="1"/>
</dbReference>
<dbReference type="SUPFAM" id="SSF46785">
    <property type="entry name" value="Winged helix' DNA-binding domain"/>
    <property type="match status" value="1"/>
</dbReference>
<dbReference type="AlphaFoldDB" id="A0A3T0E9T9"/>
<feature type="region of interest" description="Disordered" evidence="1">
    <location>
        <begin position="163"/>
        <end position="246"/>
    </location>
</feature>
<evidence type="ECO:0000313" key="3">
    <source>
        <dbReference type="Proteomes" id="UP000286954"/>
    </source>
</evidence>
<protein>
    <recommendedName>
        <fullName evidence="4">Helix-turn-helix domain-containing protein</fullName>
    </recommendedName>
</protein>
<reference evidence="2 3" key="1">
    <citation type="submission" date="2016-12" db="EMBL/GenBank/DDBJ databases">
        <title>The genome of dimorphic prosthecate Glycocaulis alkaliphilus 6b-8t, isolated from crude oil dictates its adaptability in petroleum environments.</title>
        <authorList>
            <person name="Wu X.-L."/>
            <person name="Geng S."/>
        </authorList>
    </citation>
    <scope>NUCLEOTIDE SEQUENCE [LARGE SCALE GENOMIC DNA]</scope>
    <source>
        <strain evidence="2 3">6B-8</strain>
    </source>
</reference>
<dbReference type="InterPro" id="IPR036388">
    <property type="entry name" value="WH-like_DNA-bd_sf"/>
</dbReference>
<sequence>MAITPAGAIADVVAKLMTHGDYLVLSAIGTYTDNKGWTYPIRQSRIASVVQMSHDGVNRALARLEWLGWVQVRRPDRSDKPCAYRVRLDVGDEREAGETPAKSFDEFKAERKRTRGAFDIPPASTVLQGEVSPYPIDRAVDRAIDPHTVDGPSITDVDAVTSLSYDKSPDPLLTETGRGGQPDEAGATRGAEPASGNGKAAPLSQQAMAGLSRQPGPASAGGNIAKGLAGRPEGGSDTGDKREAHPLALNGQWRASMDAKIGREARVRDLNRCGVSKDGRVLTCQCPFHARHLAERYGTHLAEFFHAITPEGAPPVPLRGNDGG</sequence>
<accession>A0A3T0E9T9</accession>
<dbReference type="KEGG" id="gak:X907_1572"/>
<keyword evidence="3" id="KW-1185">Reference proteome</keyword>